<evidence type="ECO:0000313" key="3">
    <source>
        <dbReference type="EMBL" id="MBW81112.1"/>
    </source>
</evidence>
<evidence type="ECO:0000256" key="2">
    <source>
        <dbReference type="SAM" id="Phobius"/>
    </source>
</evidence>
<dbReference type="EMBL" id="GGEC01000629">
    <property type="protein sequence ID" value="MBW81112.1"/>
    <property type="molecule type" value="Transcribed_RNA"/>
</dbReference>
<name>A0A2P2IIS3_RHIMU</name>
<feature type="region of interest" description="Disordered" evidence="1">
    <location>
        <begin position="107"/>
        <end position="133"/>
    </location>
</feature>
<evidence type="ECO:0000256" key="1">
    <source>
        <dbReference type="SAM" id="MobiDB-lite"/>
    </source>
</evidence>
<sequence>MHLWDDRPVSLAEPNFAKARSTSSLTTLRRIGSNDEQSFCSVSTLRASTITLAKAGRFLSGCPSSPELESNPLFSLVATLFDLSTYLACILILCLFGRRETARNAKSNTPLSLATSHSDARAHTHTEKKQTCA</sequence>
<feature type="compositionally biased region" description="Polar residues" evidence="1">
    <location>
        <begin position="107"/>
        <end position="117"/>
    </location>
</feature>
<reference evidence="3" key="1">
    <citation type="submission" date="2018-02" db="EMBL/GenBank/DDBJ databases">
        <title>Rhizophora mucronata_Transcriptome.</title>
        <authorList>
            <person name="Meera S.P."/>
            <person name="Sreeshan A."/>
            <person name="Augustine A."/>
        </authorList>
    </citation>
    <scope>NUCLEOTIDE SEQUENCE</scope>
    <source>
        <tissue evidence="3">Leaf</tissue>
    </source>
</reference>
<feature type="transmembrane region" description="Helical" evidence="2">
    <location>
        <begin position="73"/>
        <end position="96"/>
    </location>
</feature>
<feature type="compositionally biased region" description="Basic and acidic residues" evidence="1">
    <location>
        <begin position="118"/>
        <end position="133"/>
    </location>
</feature>
<proteinExistence type="predicted"/>
<keyword evidence="2" id="KW-0472">Membrane</keyword>
<keyword evidence="2" id="KW-1133">Transmembrane helix</keyword>
<dbReference type="AlphaFoldDB" id="A0A2P2IIS3"/>
<organism evidence="3">
    <name type="scientific">Rhizophora mucronata</name>
    <name type="common">Asiatic mangrove</name>
    <dbReference type="NCBI Taxonomy" id="61149"/>
    <lineage>
        <taxon>Eukaryota</taxon>
        <taxon>Viridiplantae</taxon>
        <taxon>Streptophyta</taxon>
        <taxon>Embryophyta</taxon>
        <taxon>Tracheophyta</taxon>
        <taxon>Spermatophyta</taxon>
        <taxon>Magnoliopsida</taxon>
        <taxon>eudicotyledons</taxon>
        <taxon>Gunneridae</taxon>
        <taxon>Pentapetalae</taxon>
        <taxon>rosids</taxon>
        <taxon>fabids</taxon>
        <taxon>Malpighiales</taxon>
        <taxon>Rhizophoraceae</taxon>
        <taxon>Rhizophora</taxon>
    </lineage>
</organism>
<protein>
    <submittedName>
        <fullName evidence="3">Calmodulin-binding protein 60 D</fullName>
    </submittedName>
</protein>
<accession>A0A2P2IIS3</accession>
<keyword evidence="2" id="KW-0812">Transmembrane</keyword>